<dbReference type="Proteomes" id="UP000199651">
    <property type="component" value="Unassembled WGS sequence"/>
</dbReference>
<protein>
    <recommendedName>
        <fullName evidence="5">Ig-like domain-containing protein</fullName>
    </recommendedName>
</protein>
<dbReference type="InterPro" id="IPR010916">
    <property type="entry name" value="TonB_box_CS"/>
</dbReference>
<organism evidence="3 4">
    <name type="scientific">Actinokineospora alba</name>
    <dbReference type="NCBI Taxonomy" id="504798"/>
    <lineage>
        <taxon>Bacteria</taxon>
        <taxon>Bacillati</taxon>
        <taxon>Actinomycetota</taxon>
        <taxon>Actinomycetes</taxon>
        <taxon>Pseudonocardiales</taxon>
        <taxon>Pseudonocardiaceae</taxon>
        <taxon>Actinokineospora</taxon>
    </lineage>
</organism>
<dbReference type="EMBL" id="FNJB01000001">
    <property type="protein sequence ID" value="SDO07839.1"/>
    <property type="molecule type" value="Genomic_DNA"/>
</dbReference>
<dbReference type="PROSITE" id="PS51257">
    <property type="entry name" value="PROKAR_LIPOPROTEIN"/>
    <property type="match status" value="1"/>
</dbReference>
<dbReference type="AlphaFoldDB" id="A0A1H0GM49"/>
<evidence type="ECO:0008006" key="5">
    <source>
        <dbReference type="Google" id="ProtNLM"/>
    </source>
</evidence>
<evidence type="ECO:0000256" key="1">
    <source>
        <dbReference type="SAM" id="MobiDB-lite"/>
    </source>
</evidence>
<gene>
    <name evidence="3" type="ORF">SAMN05192558_101850</name>
</gene>
<feature type="signal peptide" evidence="2">
    <location>
        <begin position="1"/>
        <end position="31"/>
    </location>
</feature>
<keyword evidence="4" id="KW-1185">Reference proteome</keyword>
<feature type="chain" id="PRO_5011696135" description="Ig-like domain-containing protein" evidence="2">
    <location>
        <begin position="32"/>
        <end position="193"/>
    </location>
</feature>
<evidence type="ECO:0000313" key="3">
    <source>
        <dbReference type="EMBL" id="SDO07839.1"/>
    </source>
</evidence>
<dbReference type="PROSITE" id="PS00430">
    <property type="entry name" value="TONB_DEPENDENT_REC_1"/>
    <property type="match status" value="1"/>
</dbReference>
<accession>A0A1H0GM49</accession>
<feature type="region of interest" description="Disordered" evidence="1">
    <location>
        <begin position="27"/>
        <end position="86"/>
    </location>
</feature>
<keyword evidence="2" id="KW-0732">Signal</keyword>
<evidence type="ECO:0000313" key="4">
    <source>
        <dbReference type="Proteomes" id="UP000199651"/>
    </source>
</evidence>
<proteinExistence type="predicted"/>
<name>A0A1H0GM49_9PSEU</name>
<feature type="compositionally biased region" description="Low complexity" evidence="1">
    <location>
        <begin position="64"/>
        <end position="86"/>
    </location>
</feature>
<reference evidence="4" key="1">
    <citation type="submission" date="2016-10" db="EMBL/GenBank/DDBJ databases">
        <authorList>
            <person name="Varghese N."/>
            <person name="Submissions S."/>
        </authorList>
    </citation>
    <scope>NUCLEOTIDE SEQUENCE [LARGE SCALE GENOMIC DNA]</scope>
    <source>
        <strain evidence="4">IBRC-M 10655</strain>
    </source>
</reference>
<dbReference type="RefSeq" id="WP_133794825.1">
    <property type="nucleotide sequence ID" value="NZ_FNDV01000003.1"/>
</dbReference>
<evidence type="ECO:0000256" key="2">
    <source>
        <dbReference type="SAM" id="SignalP"/>
    </source>
</evidence>
<sequence>MNGTTARRLTGLLAVAAFTAVGCTSVQTSDAQGGRDTTTTPPPTETVTVTASDAAKPDGGSAKTTTRATPPRTTTHHPTTTTAHPPTGAAIVSFTVVQKPSCPINGTPEAPFNKPGVPVIIAWKITGAPGAAIAVDNPTLYGAYGKDYPASGQLELSFPCSGTTGQTTHKYTVWPKDVKTVSKTLTVSAQNNP</sequence>
<dbReference type="OrthoDB" id="3697810at2"/>